<feature type="region of interest" description="Disordered" evidence="1">
    <location>
        <begin position="1"/>
        <end position="21"/>
    </location>
</feature>
<reference evidence="2 3" key="1">
    <citation type="submission" date="2021-05" db="EMBL/GenBank/DDBJ databases">
        <title>A Polyphasic approach of four new species of the genus Ohtaekwangia: Ohtaekwangia histidinii sp. nov., Ohtaekwangia cretensis sp. nov., Ohtaekwangia indiensis sp. nov., Ohtaekwangia reichenbachii sp. nov. from diverse environment.</title>
        <authorList>
            <person name="Octaviana S."/>
        </authorList>
    </citation>
    <scope>NUCLEOTIDE SEQUENCE [LARGE SCALE GENOMIC DNA]</scope>
    <source>
        <strain evidence="2 3">PWU20</strain>
    </source>
</reference>
<evidence type="ECO:0000313" key="3">
    <source>
        <dbReference type="Proteomes" id="UP000772618"/>
    </source>
</evidence>
<dbReference type="EMBL" id="JAHESD010000044">
    <property type="protein sequence ID" value="MBT1705005.1"/>
    <property type="molecule type" value="Genomic_DNA"/>
</dbReference>
<feature type="region of interest" description="Disordered" evidence="1">
    <location>
        <begin position="143"/>
        <end position="169"/>
    </location>
</feature>
<evidence type="ECO:0008006" key="4">
    <source>
        <dbReference type="Google" id="ProtNLM"/>
    </source>
</evidence>
<evidence type="ECO:0000313" key="2">
    <source>
        <dbReference type="EMBL" id="MBT1705005.1"/>
    </source>
</evidence>
<evidence type="ECO:0000256" key="1">
    <source>
        <dbReference type="SAM" id="MobiDB-lite"/>
    </source>
</evidence>
<protein>
    <recommendedName>
        <fullName evidence="4">Outer membrane protein beta-barrel domain-containing protein</fullName>
    </recommendedName>
</protein>
<feature type="compositionally biased region" description="Basic and acidic residues" evidence="1">
    <location>
        <begin position="1"/>
        <end position="15"/>
    </location>
</feature>
<keyword evidence="3" id="KW-1185">Reference proteome</keyword>
<organism evidence="2 3">
    <name type="scientific">Chryseosolibacter indicus</name>
    <dbReference type="NCBI Taxonomy" id="2782351"/>
    <lineage>
        <taxon>Bacteria</taxon>
        <taxon>Pseudomonadati</taxon>
        <taxon>Bacteroidota</taxon>
        <taxon>Cytophagia</taxon>
        <taxon>Cytophagales</taxon>
        <taxon>Chryseotaleaceae</taxon>
        <taxon>Chryseosolibacter</taxon>
    </lineage>
</organism>
<name>A0ABS5VW05_9BACT</name>
<dbReference type="RefSeq" id="WP_254154963.1">
    <property type="nucleotide sequence ID" value="NZ_JAHESD010000044.1"/>
</dbReference>
<accession>A0ABS5VW05</accession>
<comment type="caution">
    <text evidence="2">The sequence shown here is derived from an EMBL/GenBank/DDBJ whole genome shotgun (WGS) entry which is preliminary data.</text>
</comment>
<proteinExistence type="predicted"/>
<dbReference type="Proteomes" id="UP000772618">
    <property type="component" value="Unassembled WGS sequence"/>
</dbReference>
<feature type="compositionally biased region" description="Polar residues" evidence="1">
    <location>
        <begin position="149"/>
        <end position="164"/>
    </location>
</feature>
<sequence>MKSMHDDLPEDELKKRLGNFKESPDEGLWKRIQAGKPSGDINIADKLKAYEEKPDNIVWNNIRTEIYRQRFVDRLDVVQHVLAVATMLLLIHPGLFQSFEKMEKQKEALHIDTLSLRLYTLKGADTSANENIKKGIYDNAERVERKNSKAVNSNNRNDNSSAYNDSRKPGVIDRSRKAIDLTKESAVKRKYSNGKSEKISDSTNVFTISEDVSIVKKEYRANGVVTADNTALSSGEKLSTSGTTAHKERFEHKLQMQSKEKANINHNMYLKDTVINKSDFEERLGAHILNNIHFTSEQDNKFKDGVIQDSVQKNDSVSREVAHLSTNKADTLVARKIIIQDDKEERNQHFSLYVLVMPTLGYQQIKPVKDDGILVESIDKLSAFSPKRLGIRAEFGVEKKLSDKVALDLGLVYFQRKQTLQYRFRSTAEVEVTPINPGSLEYDISMGNTHDTYEYELKNLGMLAGLNYTIKARSWMQMVGLAAELHRNLSKSNGQVYLFGNVYYRVSRQISRQFHLIIQPTVNYSLNMGKQVGTPFYVKPYGLGLNFGVYYRFE</sequence>
<gene>
    <name evidence="2" type="ORF">KK060_17060</name>
</gene>